<feature type="region of interest" description="Disordered" evidence="3">
    <location>
        <begin position="1444"/>
        <end position="1505"/>
    </location>
</feature>
<dbReference type="InterPro" id="IPR051625">
    <property type="entry name" value="Signaling_Regulatory_Domain"/>
</dbReference>
<dbReference type="InterPro" id="IPR011333">
    <property type="entry name" value="SKP1/BTB/POZ_sf"/>
</dbReference>
<evidence type="ECO:0000313" key="6">
    <source>
        <dbReference type="Proteomes" id="UP001140511"/>
    </source>
</evidence>
<dbReference type="GeneID" id="80864668"/>
<proteinExistence type="predicted"/>
<protein>
    <submittedName>
        <fullName evidence="5">Regulator of chromosome condensation (RCC1) repeat domain-containing protein</fullName>
    </submittedName>
</protein>
<dbReference type="Gene3D" id="2.130.10.30">
    <property type="entry name" value="Regulator of chromosome condensation 1/beta-lactamase-inhibitor protein II"/>
    <property type="match status" value="1"/>
</dbReference>
<feature type="compositionally biased region" description="Polar residues" evidence="3">
    <location>
        <begin position="1248"/>
        <end position="1260"/>
    </location>
</feature>
<dbReference type="Pfam" id="PF13637">
    <property type="entry name" value="Ank_4"/>
    <property type="match status" value="1"/>
</dbReference>
<feature type="domain" description="BTB" evidence="4">
    <location>
        <begin position="846"/>
        <end position="917"/>
    </location>
</feature>
<feature type="compositionally biased region" description="Basic and acidic residues" evidence="3">
    <location>
        <begin position="1169"/>
        <end position="1178"/>
    </location>
</feature>
<evidence type="ECO:0000256" key="1">
    <source>
        <dbReference type="ARBA" id="ARBA00022737"/>
    </source>
</evidence>
<feature type="repeat" description="RCC1" evidence="2">
    <location>
        <begin position="198"/>
        <end position="267"/>
    </location>
</feature>
<dbReference type="PANTHER" id="PTHR22872">
    <property type="entry name" value="BTK-BINDING PROTEIN-RELATED"/>
    <property type="match status" value="1"/>
</dbReference>
<comment type="caution">
    <text evidence="5">The sequence shown here is derived from an EMBL/GenBank/DDBJ whole genome shotgun (WGS) entry which is preliminary data.</text>
</comment>
<dbReference type="Pfam" id="PF13540">
    <property type="entry name" value="RCC1_2"/>
    <property type="match status" value="1"/>
</dbReference>
<dbReference type="RefSeq" id="XP_056030872.1">
    <property type="nucleotide sequence ID" value="XM_056169980.1"/>
</dbReference>
<dbReference type="CDD" id="cd18186">
    <property type="entry name" value="BTB_POZ_ZBTB_KLHL-like"/>
    <property type="match status" value="1"/>
</dbReference>
<evidence type="ECO:0000256" key="3">
    <source>
        <dbReference type="SAM" id="MobiDB-lite"/>
    </source>
</evidence>
<keyword evidence="6" id="KW-1185">Reference proteome</keyword>
<dbReference type="InterPro" id="IPR000408">
    <property type="entry name" value="Reg_chr_condens"/>
</dbReference>
<feature type="repeat" description="RCC1" evidence="2">
    <location>
        <begin position="270"/>
        <end position="322"/>
    </location>
</feature>
<dbReference type="Proteomes" id="UP001140511">
    <property type="component" value="Unassembled WGS sequence"/>
</dbReference>
<dbReference type="Gene3D" id="3.30.710.10">
    <property type="entry name" value="Potassium Channel Kv1.1, Chain A"/>
    <property type="match status" value="2"/>
</dbReference>
<evidence type="ECO:0000259" key="4">
    <source>
        <dbReference type="PROSITE" id="PS50097"/>
    </source>
</evidence>
<reference evidence="5" key="1">
    <citation type="submission" date="2022-09" db="EMBL/GenBank/DDBJ databases">
        <title>Chromosome-level assembly of Trichoderma breve T069, a fungus used in development of biopesticide product.</title>
        <authorList>
            <person name="Lin R."/>
            <person name="Liu T."/>
        </authorList>
    </citation>
    <scope>NUCLEOTIDE SEQUENCE</scope>
    <source>
        <strain evidence="5">T069</strain>
    </source>
</reference>
<feature type="compositionally biased region" description="Low complexity" evidence="3">
    <location>
        <begin position="1273"/>
        <end position="1314"/>
    </location>
</feature>
<dbReference type="PANTHER" id="PTHR22872:SF2">
    <property type="entry name" value="INHIBITOR OF BRUTON TYROSINE KINASE"/>
    <property type="match status" value="1"/>
</dbReference>
<dbReference type="InterPro" id="IPR002110">
    <property type="entry name" value="Ankyrin_rpt"/>
</dbReference>
<feature type="compositionally biased region" description="Basic residues" evidence="3">
    <location>
        <begin position="1494"/>
        <end position="1505"/>
    </location>
</feature>
<feature type="compositionally biased region" description="Polar residues" evidence="3">
    <location>
        <begin position="1143"/>
        <end position="1159"/>
    </location>
</feature>
<evidence type="ECO:0000313" key="5">
    <source>
        <dbReference type="EMBL" id="KAJ4861816.1"/>
    </source>
</evidence>
<dbReference type="SMART" id="SM00225">
    <property type="entry name" value="BTB"/>
    <property type="match status" value="1"/>
</dbReference>
<feature type="region of interest" description="Disordered" evidence="3">
    <location>
        <begin position="1090"/>
        <end position="1222"/>
    </location>
</feature>
<feature type="region of interest" description="Disordered" evidence="3">
    <location>
        <begin position="1247"/>
        <end position="1397"/>
    </location>
</feature>
<keyword evidence="1" id="KW-0677">Repeat</keyword>
<dbReference type="SUPFAM" id="SSF50985">
    <property type="entry name" value="RCC1/BLIP-II"/>
    <property type="match status" value="1"/>
</dbReference>
<feature type="compositionally biased region" description="Basic and acidic residues" evidence="3">
    <location>
        <begin position="1091"/>
        <end position="1103"/>
    </location>
</feature>
<dbReference type="Gene3D" id="1.25.40.20">
    <property type="entry name" value="Ankyrin repeat-containing domain"/>
    <property type="match status" value="1"/>
</dbReference>
<dbReference type="Pfam" id="PF00651">
    <property type="entry name" value="BTB"/>
    <property type="match status" value="1"/>
</dbReference>
<gene>
    <name evidence="5" type="ORF">T069G_02770</name>
</gene>
<name>A0A9W9EA56_9HYPO</name>
<feature type="compositionally biased region" description="Basic residues" evidence="3">
    <location>
        <begin position="1471"/>
        <end position="1480"/>
    </location>
</feature>
<feature type="compositionally biased region" description="Polar residues" evidence="3">
    <location>
        <begin position="1328"/>
        <end position="1354"/>
    </location>
</feature>
<sequence>MSHLLWKYFWENDVDKFRRLLASAGPNTQATTRSPAVGVGTHLGASPGSIGTSPRTTIKPPEVNSRDHAGLTLLLRASSSTDPNALAFVQALLEHPHIDLYAQDPESGWNALHRSLYAGNASIARALLAKERGDLLIKTKDHEGNSPFDLYNSTIAARSLRHTMVQSLDDDDSDLGDGDFDQSASKFMHANKHYAEGDELFMFGSNKNLSLGVGDEDDRQYPERIMLQRSDQSIRRFYDDYLTQKHVDAPLNDVAMSKLHTAILTDDPISNLYVCGVGRGGRLGLGDENTQFKFAPLSGPFADKKVSQVALGQNHSMAVVGNGELWTWGLNSDSQLGYVLPPPLRTDEEPMSLVPRQVFGPLKKEIVLGIAASSIHSVAHTGSSLYCWGRNAGQLALMDSDSRSLDLQQTPRKVAASLLSAPIEMVAAIDRATTCLLSNHQVWVFTNYGYSLVRFAFPDVALNRSLNASVFSTKFDVSRRDIRYIAAGGETIAAVTARGDLFTMQVSNKGDAGAPFGSTTNPVKIKSAVSQPQCIWDSGKDGVTSVSVGEHGSVIICTASGAVWRRIKRLKGKIESIVDSGDVKRKDFKFQRVPYITDCVAVRSSTFGAFAAIRKDSKVMAQEIHISEQNLWNDMGSLLCLKDFYTPESSSESDSLRKAWNASIIREGPGTMAHRILSSSDIETDMLHWLQANSFLYDTDLEIRTTAAPDIRIPVHGWLLSGRSSVLRQALSDFRLDGFQPQSDTFALEIINDKVVLTLLHIDIFTMLNIVVYAYQDNIIPVWKYTREAPALAHRFRQVRTDLMKVATKLNMPKLEAAARLQAGLERTLDVDLQEAITDPLFFEDGDVILELDGDEVMLHSHLLCQRCAFFDGMFNGRSQGQWLAGRRDAMQHVEPVRIDLKHIHPETFSYVLNFLYGDIGEEIFDEVMATSIDEFSELVLDVLSVANELMIDRLSQICQSLIGKFVTNRNISNLLNEISACSVAEFKDTGLEYICLQLESMLENHFLDSLDEELLYELDSKVRDNQLACFPIAKSGRAELLLHEKYPDLVVDIEEERRRRVKEMAFKHAQKEEERRLSSVYKPRFGSLDDLARGLETPEKHTRQSRSGRNEPFSPTLRPKDSQADMIFDMDDEAPSGGSRIVSPQLSPPLTRTDTDAGSISRLPTEWKSSKGKDKAETPQSPVPSLPSHQQPTIDSAPVSKDVRNDVESPYSTANPPWASAALPTAKLDLKDIMSEASGKSALTAALSAQMTKDSSSKPLSKMSQKERKKQMQMQQESQVAAQEEQAKAIPWETSSSKKTPPPWKAATPVPKTSLQQAMASDVAQRNAISTNVKPLVASESNPRSTPRRTASPDTRFPGQGRPGNPQVTAQTSAGAEKQQQKPLIPHSKSYIKPAQKTEATLGLSMADIIGQQQREQQQVKEAVAKRSLQEIQQEQAFQEWWDQESRRAQEEEARRHSRAKGKEEQGGGRRGRRGRGGKARSTPKTGGNASRGRGRGKTNRGGM</sequence>
<dbReference type="InterPro" id="IPR036770">
    <property type="entry name" value="Ankyrin_rpt-contain_sf"/>
</dbReference>
<dbReference type="PROSITE" id="PS50097">
    <property type="entry name" value="BTB"/>
    <property type="match status" value="1"/>
</dbReference>
<accession>A0A9W9EA56</accession>
<dbReference type="EMBL" id="JAOPEN010000002">
    <property type="protein sequence ID" value="KAJ4861816.1"/>
    <property type="molecule type" value="Genomic_DNA"/>
</dbReference>
<dbReference type="InterPro" id="IPR000210">
    <property type="entry name" value="BTB/POZ_dom"/>
</dbReference>
<dbReference type="SUPFAM" id="SSF48403">
    <property type="entry name" value="Ankyrin repeat"/>
    <property type="match status" value="1"/>
</dbReference>
<evidence type="ECO:0000256" key="2">
    <source>
        <dbReference type="PROSITE-ProRule" id="PRU00235"/>
    </source>
</evidence>
<feature type="compositionally biased region" description="Basic and acidic residues" evidence="3">
    <location>
        <begin position="1445"/>
        <end position="1469"/>
    </location>
</feature>
<dbReference type="InterPro" id="IPR009091">
    <property type="entry name" value="RCC1/BLIP-II"/>
</dbReference>
<dbReference type="SUPFAM" id="SSF54695">
    <property type="entry name" value="POZ domain"/>
    <property type="match status" value="1"/>
</dbReference>
<dbReference type="PROSITE" id="PS50012">
    <property type="entry name" value="RCC1_3"/>
    <property type="match status" value="3"/>
</dbReference>
<organism evidence="5 6">
    <name type="scientific">Trichoderma breve</name>
    <dbReference type="NCBI Taxonomy" id="2034170"/>
    <lineage>
        <taxon>Eukaryota</taxon>
        <taxon>Fungi</taxon>
        <taxon>Dikarya</taxon>
        <taxon>Ascomycota</taxon>
        <taxon>Pezizomycotina</taxon>
        <taxon>Sordariomycetes</taxon>
        <taxon>Hypocreomycetidae</taxon>
        <taxon>Hypocreales</taxon>
        <taxon>Hypocreaceae</taxon>
        <taxon>Trichoderma</taxon>
    </lineage>
</organism>
<feature type="region of interest" description="Disordered" evidence="3">
    <location>
        <begin position="27"/>
        <end position="64"/>
    </location>
</feature>
<feature type="repeat" description="RCC1" evidence="2">
    <location>
        <begin position="323"/>
        <end position="383"/>
    </location>
</feature>